<evidence type="ECO:0000256" key="4">
    <source>
        <dbReference type="ARBA" id="ARBA00022837"/>
    </source>
</evidence>
<keyword evidence="5" id="KW-0472">Membrane</keyword>
<organism evidence="7 8">
    <name type="scientific">Gimesia maris</name>
    <dbReference type="NCBI Taxonomy" id="122"/>
    <lineage>
        <taxon>Bacteria</taxon>
        <taxon>Pseudomonadati</taxon>
        <taxon>Planctomycetota</taxon>
        <taxon>Planctomycetia</taxon>
        <taxon>Planctomycetales</taxon>
        <taxon>Planctomycetaceae</taxon>
        <taxon>Gimesia</taxon>
    </lineage>
</organism>
<evidence type="ECO:0000256" key="2">
    <source>
        <dbReference type="ARBA" id="ARBA00022723"/>
    </source>
</evidence>
<evidence type="ECO:0000313" key="7">
    <source>
        <dbReference type="EMBL" id="HCO27080.1"/>
    </source>
</evidence>
<dbReference type="Gene3D" id="3.40.720.10">
    <property type="entry name" value="Alkaline Phosphatase, subunit A"/>
    <property type="match status" value="1"/>
</dbReference>
<dbReference type="Pfam" id="PF00884">
    <property type="entry name" value="Sulfatase"/>
    <property type="match status" value="1"/>
</dbReference>
<proteinExistence type="inferred from homology"/>
<name>A0A3D3RHI3_9PLAN</name>
<keyword evidence="5" id="KW-0812">Transmembrane</keyword>
<dbReference type="SUPFAM" id="SSF53649">
    <property type="entry name" value="Alkaline phosphatase-like"/>
    <property type="match status" value="1"/>
</dbReference>
<dbReference type="PANTHER" id="PTHR42693:SF53">
    <property type="entry name" value="ENDO-4-O-SULFATASE"/>
    <property type="match status" value="1"/>
</dbReference>
<evidence type="ECO:0000256" key="3">
    <source>
        <dbReference type="ARBA" id="ARBA00022801"/>
    </source>
</evidence>
<reference evidence="7 8" key="1">
    <citation type="journal article" date="2018" name="Nat. Biotechnol.">
        <title>A standardized bacterial taxonomy based on genome phylogeny substantially revises the tree of life.</title>
        <authorList>
            <person name="Parks D.H."/>
            <person name="Chuvochina M."/>
            <person name="Waite D.W."/>
            <person name="Rinke C."/>
            <person name="Skarshewski A."/>
            <person name="Chaumeil P.A."/>
            <person name="Hugenholtz P."/>
        </authorList>
    </citation>
    <scope>NUCLEOTIDE SEQUENCE [LARGE SCALE GENOMIC DNA]</scope>
    <source>
        <strain evidence="7">UBA9375</strain>
    </source>
</reference>
<protein>
    <recommendedName>
        <fullName evidence="6">Sulfatase N-terminal domain-containing protein</fullName>
    </recommendedName>
</protein>
<evidence type="ECO:0000313" key="8">
    <source>
        <dbReference type="Proteomes" id="UP000263642"/>
    </source>
</evidence>
<gene>
    <name evidence="7" type="ORF">DIT97_30245</name>
</gene>
<comment type="caution">
    <text evidence="7">The sequence shown here is derived from an EMBL/GenBank/DDBJ whole genome shotgun (WGS) entry which is preliminary data.</text>
</comment>
<dbReference type="InterPro" id="IPR000917">
    <property type="entry name" value="Sulfatase_N"/>
</dbReference>
<dbReference type="Gene3D" id="3.30.1120.10">
    <property type="match status" value="1"/>
</dbReference>
<dbReference type="CDD" id="cd16146">
    <property type="entry name" value="ARS_like"/>
    <property type="match status" value="1"/>
</dbReference>
<sequence>MEVRPCFFTVGQADRATRRSNLIIEDIDFIMRRTLLLNLALLFVLTLILSSGSFLQAAERPNVLLIMTDDQGWGDVRSHDNPLIETPQQDLLASQGAQFERFYVSPVCAPTRSSLLTGRYSLRTGVHGVTRGFENMRAEETTIAEMFKAAGYNTGAFGKWHNGRHYPMHPNGQGFDEFFGFCGGHWNRYFDTNLEHNKQPVKTEGYITDVLTDHAIDFIKQNKDQPFFCYVPYNAPHSPWIVPEKYWDKYANKGLDDKARCAYAMVECVDDNLGRLMQTLDDLKLSGNTIVLFLTDNGPNSNRYNGNMRGRKGSIHEGGIRVPLFVRYPDKIKAGTVVKPIAAHIDILPTLLELCSVENTADQPLDGKSLVPLLTNKSTKDWPQRMLFSDRLFRNSIPGDELPNGSVRTDRWRAAYERGKWSLYDMQADPSQKQNVIKAHPAVMKELSAAYRDWFKDVSQAGFEPIPIPAGHPKEQFTSLPANESFLFPEAGQGINYSGNGHNGYANSWIEDWTDPKASVVWHLDVLQPGTYEATLKYTCRAEDVGCEVQARVHDQTLNATISEPHDPPKIGNQDRVEQSDNYMSKDWAKIELGTFTLKKGNCNLTLTGVKKPGSELLDVKGFELKRVQ</sequence>
<dbReference type="InterPro" id="IPR050738">
    <property type="entry name" value="Sulfatase"/>
</dbReference>
<feature type="domain" description="Sulfatase N-terminal" evidence="6">
    <location>
        <begin position="61"/>
        <end position="355"/>
    </location>
</feature>
<feature type="transmembrane region" description="Helical" evidence="5">
    <location>
        <begin position="35"/>
        <end position="55"/>
    </location>
</feature>
<dbReference type="Proteomes" id="UP000263642">
    <property type="component" value="Unassembled WGS sequence"/>
</dbReference>
<dbReference type="GO" id="GO:0004065">
    <property type="term" value="F:arylsulfatase activity"/>
    <property type="evidence" value="ECO:0007669"/>
    <property type="project" value="TreeGrafter"/>
</dbReference>
<dbReference type="GO" id="GO:0046872">
    <property type="term" value="F:metal ion binding"/>
    <property type="evidence" value="ECO:0007669"/>
    <property type="project" value="UniProtKB-KW"/>
</dbReference>
<keyword evidence="5" id="KW-1133">Transmembrane helix</keyword>
<comment type="similarity">
    <text evidence="1">Belongs to the sulfatase family.</text>
</comment>
<evidence type="ECO:0000256" key="1">
    <source>
        <dbReference type="ARBA" id="ARBA00008779"/>
    </source>
</evidence>
<accession>A0A3D3RHI3</accession>
<dbReference type="EMBL" id="DQAY01000189">
    <property type="protein sequence ID" value="HCO27080.1"/>
    <property type="molecule type" value="Genomic_DNA"/>
</dbReference>
<dbReference type="PROSITE" id="PS00523">
    <property type="entry name" value="SULFATASE_1"/>
    <property type="match status" value="1"/>
</dbReference>
<dbReference type="InterPro" id="IPR017850">
    <property type="entry name" value="Alkaline_phosphatase_core_sf"/>
</dbReference>
<dbReference type="PANTHER" id="PTHR42693">
    <property type="entry name" value="ARYLSULFATASE FAMILY MEMBER"/>
    <property type="match status" value="1"/>
</dbReference>
<dbReference type="InterPro" id="IPR024607">
    <property type="entry name" value="Sulfatase_CS"/>
</dbReference>
<evidence type="ECO:0000259" key="6">
    <source>
        <dbReference type="Pfam" id="PF00884"/>
    </source>
</evidence>
<evidence type="ECO:0000256" key="5">
    <source>
        <dbReference type="SAM" id="Phobius"/>
    </source>
</evidence>
<dbReference type="Gene3D" id="2.60.120.260">
    <property type="entry name" value="Galactose-binding domain-like"/>
    <property type="match status" value="1"/>
</dbReference>
<keyword evidence="3" id="KW-0378">Hydrolase</keyword>
<keyword evidence="2" id="KW-0479">Metal-binding</keyword>
<dbReference type="AlphaFoldDB" id="A0A3D3RHI3"/>
<keyword evidence="4" id="KW-0106">Calcium</keyword>
<dbReference type="FunFam" id="3.40.720.10:FF:000070">
    <property type="entry name" value="Arylsulfatase A"/>
    <property type="match status" value="1"/>
</dbReference>